<accession>T1KBZ9</accession>
<name>T1KBZ9_TETUR</name>
<dbReference type="Proteomes" id="UP000015104">
    <property type="component" value="Unassembled WGS sequence"/>
</dbReference>
<sequence>MASNPLFHIGYGRSCYVLERLCNIVEDNQSDILLHIDNPFGDPALVEFVRPIKIKQGAIYSKMIKRFEQEGFNRATHLYGIPMDWRIAVVDLISDYYDKISGVINQAQTATGHSVSLICHSYSCYDLAMFECRGETPLKPIKGLLFGENLTISLIDETSMWPW</sequence>
<proteinExistence type="predicted"/>
<evidence type="ECO:0000313" key="2">
    <source>
        <dbReference type="Proteomes" id="UP000015104"/>
    </source>
</evidence>
<evidence type="ECO:0000313" key="1">
    <source>
        <dbReference type="EnsemblMetazoa" id="tetur08g05860.1"/>
    </source>
</evidence>
<protein>
    <submittedName>
        <fullName evidence="1">Uncharacterized protein</fullName>
    </submittedName>
</protein>
<reference evidence="1" key="2">
    <citation type="submission" date="2015-06" db="UniProtKB">
        <authorList>
            <consortium name="EnsemblMetazoa"/>
        </authorList>
    </citation>
    <scope>IDENTIFICATION</scope>
</reference>
<dbReference type="EnsemblMetazoa" id="tetur08g05860.1">
    <property type="protein sequence ID" value="tetur08g05860.1"/>
    <property type="gene ID" value="tetur08g05860"/>
</dbReference>
<dbReference type="InterPro" id="IPR029058">
    <property type="entry name" value="AB_hydrolase_fold"/>
</dbReference>
<dbReference type="InterPro" id="IPR003386">
    <property type="entry name" value="LACT/PDAT_acylTrfase"/>
</dbReference>
<dbReference type="GO" id="GO:0006629">
    <property type="term" value="P:lipid metabolic process"/>
    <property type="evidence" value="ECO:0007669"/>
    <property type="project" value="InterPro"/>
</dbReference>
<dbReference type="HOGENOM" id="CLU_1629190_0_0_1"/>
<dbReference type="AlphaFoldDB" id="T1KBZ9"/>
<reference evidence="2" key="1">
    <citation type="submission" date="2011-08" db="EMBL/GenBank/DDBJ databases">
        <authorList>
            <person name="Rombauts S."/>
        </authorList>
    </citation>
    <scope>NUCLEOTIDE SEQUENCE</scope>
    <source>
        <strain evidence="2">London</strain>
    </source>
</reference>
<keyword evidence="2" id="KW-1185">Reference proteome</keyword>
<dbReference type="EMBL" id="CAEY01001956">
    <property type="status" value="NOT_ANNOTATED_CDS"/>
    <property type="molecule type" value="Genomic_DNA"/>
</dbReference>
<dbReference type="GO" id="GO:0008374">
    <property type="term" value="F:O-acyltransferase activity"/>
    <property type="evidence" value="ECO:0007669"/>
    <property type="project" value="InterPro"/>
</dbReference>
<organism evidence="1 2">
    <name type="scientific">Tetranychus urticae</name>
    <name type="common">Two-spotted spider mite</name>
    <dbReference type="NCBI Taxonomy" id="32264"/>
    <lineage>
        <taxon>Eukaryota</taxon>
        <taxon>Metazoa</taxon>
        <taxon>Ecdysozoa</taxon>
        <taxon>Arthropoda</taxon>
        <taxon>Chelicerata</taxon>
        <taxon>Arachnida</taxon>
        <taxon>Acari</taxon>
        <taxon>Acariformes</taxon>
        <taxon>Trombidiformes</taxon>
        <taxon>Prostigmata</taxon>
        <taxon>Eleutherengona</taxon>
        <taxon>Raphignathae</taxon>
        <taxon>Tetranychoidea</taxon>
        <taxon>Tetranychidae</taxon>
        <taxon>Tetranychus</taxon>
    </lineage>
</organism>
<dbReference type="Pfam" id="PF02450">
    <property type="entry name" value="LCAT"/>
    <property type="match status" value="1"/>
</dbReference>
<dbReference type="Gene3D" id="3.40.50.1820">
    <property type="entry name" value="alpha/beta hydrolase"/>
    <property type="match status" value="1"/>
</dbReference>